<dbReference type="KEGG" id="abut:Ami103574_11175"/>
<keyword evidence="17" id="KW-0472">Membrane</keyword>
<reference evidence="20 21" key="1">
    <citation type="submission" date="2020-02" db="EMBL/GenBank/DDBJ databases">
        <authorList>
            <person name="Kim Y.B."/>
            <person name="Roh S.W."/>
        </authorList>
    </citation>
    <scope>NUCLEOTIDE SEQUENCE [LARGE SCALE GENOMIC DNA]</scope>
    <source>
        <strain evidence="20 21">DSM 103574</strain>
    </source>
</reference>
<proteinExistence type="predicted"/>
<evidence type="ECO:0000256" key="16">
    <source>
        <dbReference type="SAM" id="MobiDB-lite"/>
    </source>
</evidence>
<keyword evidence="6" id="KW-0645">Protease</keyword>
<feature type="compositionally biased region" description="Basic and acidic residues" evidence="16">
    <location>
        <begin position="45"/>
        <end position="81"/>
    </location>
</feature>
<dbReference type="Gene3D" id="3.40.710.10">
    <property type="entry name" value="DD-peptidase/beta-lactamase superfamily"/>
    <property type="match status" value="2"/>
</dbReference>
<keyword evidence="10" id="KW-0735">Signal-anchor</keyword>
<feature type="compositionally biased region" description="Polar residues" evidence="16">
    <location>
        <begin position="1033"/>
        <end position="1048"/>
    </location>
</feature>
<keyword evidence="17" id="KW-1133">Transmembrane helix</keyword>
<dbReference type="GO" id="GO:0009252">
    <property type="term" value="P:peptidoglycan biosynthetic process"/>
    <property type="evidence" value="ECO:0007669"/>
    <property type="project" value="UniProtKB-UniPathway"/>
</dbReference>
<dbReference type="Pfam" id="PF00905">
    <property type="entry name" value="Transpeptidase"/>
    <property type="match status" value="1"/>
</dbReference>
<evidence type="ECO:0000259" key="19">
    <source>
        <dbReference type="Pfam" id="PF00912"/>
    </source>
</evidence>
<evidence type="ECO:0000256" key="9">
    <source>
        <dbReference type="ARBA" id="ARBA00022801"/>
    </source>
</evidence>
<name>A0A858BXL4_9FIRM</name>
<keyword evidence="17" id="KW-0812">Transmembrane</keyword>
<evidence type="ECO:0000256" key="15">
    <source>
        <dbReference type="ARBA" id="ARBA00049902"/>
    </source>
</evidence>
<evidence type="ECO:0000259" key="18">
    <source>
        <dbReference type="Pfam" id="PF00905"/>
    </source>
</evidence>
<dbReference type="RefSeq" id="WP_163067088.1">
    <property type="nucleotide sequence ID" value="NZ_CP048649.1"/>
</dbReference>
<dbReference type="InterPro" id="IPR023346">
    <property type="entry name" value="Lysozyme-like_dom_sf"/>
</dbReference>
<evidence type="ECO:0000256" key="17">
    <source>
        <dbReference type="SAM" id="Phobius"/>
    </source>
</evidence>
<evidence type="ECO:0000256" key="8">
    <source>
        <dbReference type="ARBA" id="ARBA00022679"/>
    </source>
</evidence>
<evidence type="ECO:0000256" key="12">
    <source>
        <dbReference type="ARBA" id="ARBA00023268"/>
    </source>
</evidence>
<evidence type="ECO:0000256" key="11">
    <source>
        <dbReference type="ARBA" id="ARBA00023251"/>
    </source>
</evidence>
<dbReference type="PANTHER" id="PTHR32282:SF33">
    <property type="entry name" value="PEPTIDOGLYCAN GLYCOSYLTRANSFERASE"/>
    <property type="match status" value="1"/>
</dbReference>
<dbReference type="InterPro" id="IPR050396">
    <property type="entry name" value="Glycosyltr_51/Transpeptidase"/>
</dbReference>
<protein>
    <recommendedName>
        <fullName evidence="4">Penicillin-binding protein 1A</fullName>
        <ecNumber evidence="14">2.4.99.28</ecNumber>
        <ecNumber evidence="3">3.4.16.4</ecNumber>
    </recommendedName>
</protein>
<comment type="catalytic activity">
    <reaction evidence="13">
        <text>Preferential cleavage: (Ac)2-L-Lys-D-Ala-|-D-Ala. Also transpeptidation of peptidyl-alanyl moieties that are N-acyl substituents of D-alanine.</text>
        <dbReference type="EC" id="3.4.16.4"/>
    </reaction>
</comment>
<evidence type="ECO:0000256" key="6">
    <source>
        <dbReference type="ARBA" id="ARBA00022670"/>
    </source>
</evidence>
<evidence type="ECO:0000313" key="21">
    <source>
        <dbReference type="Proteomes" id="UP000466848"/>
    </source>
</evidence>
<evidence type="ECO:0000313" key="20">
    <source>
        <dbReference type="EMBL" id="QIB69848.1"/>
    </source>
</evidence>
<keyword evidence="8" id="KW-0808">Transferase</keyword>
<dbReference type="EC" id="3.4.16.4" evidence="3"/>
<dbReference type="Pfam" id="PF00912">
    <property type="entry name" value="Transgly"/>
    <property type="match status" value="1"/>
</dbReference>
<dbReference type="PANTHER" id="PTHR32282">
    <property type="entry name" value="BINDING PROTEIN TRANSPEPTIDASE, PUTATIVE-RELATED"/>
    <property type="match status" value="1"/>
</dbReference>
<dbReference type="SUPFAM" id="SSF56601">
    <property type="entry name" value="beta-lactamase/transpeptidase-like"/>
    <property type="match status" value="1"/>
</dbReference>
<evidence type="ECO:0000256" key="7">
    <source>
        <dbReference type="ARBA" id="ARBA00022676"/>
    </source>
</evidence>
<keyword evidence="11" id="KW-0046">Antibiotic resistance</keyword>
<dbReference type="InterPro" id="IPR036950">
    <property type="entry name" value="PBP_transglycosylase"/>
</dbReference>
<dbReference type="InterPro" id="IPR001264">
    <property type="entry name" value="Glyco_trans_51"/>
</dbReference>
<dbReference type="GO" id="GO:0046677">
    <property type="term" value="P:response to antibiotic"/>
    <property type="evidence" value="ECO:0007669"/>
    <property type="project" value="UniProtKB-KW"/>
</dbReference>
<feature type="domain" description="Penicillin-binding protein transpeptidase" evidence="18">
    <location>
        <begin position="693"/>
        <end position="912"/>
    </location>
</feature>
<dbReference type="GO" id="GO:0005886">
    <property type="term" value="C:plasma membrane"/>
    <property type="evidence" value="ECO:0007669"/>
    <property type="project" value="UniProtKB-SubCell"/>
</dbReference>
<organism evidence="20 21">
    <name type="scientific">Aminipila butyrica</name>
    <dbReference type="NCBI Taxonomy" id="433296"/>
    <lineage>
        <taxon>Bacteria</taxon>
        <taxon>Bacillati</taxon>
        <taxon>Bacillota</taxon>
        <taxon>Clostridia</taxon>
        <taxon>Peptostreptococcales</taxon>
        <taxon>Anaerovoracaceae</taxon>
        <taxon>Aminipila</taxon>
    </lineage>
</organism>
<dbReference type="GO" id="GO:0009002">
    <property type="term" value="F:serine-type D-Ala-D-Ala carboxypeptidase activity"/>
    <property type="evidence" value="ECO:0007669"/>
    <property type="project" value="UniProtKB-EC"/>
</dbReference>
<keyword evidence="7" id="KW-0328">Glycosyltransferase</keyword>
<feature type="compositionally biased region" description="Low complexity" evidence="16">
    <location>
        <begin position="1100"/>
        <end position="1111"/>
    </location>
</feature>
<dbReference type="SUPFAM" id="SSF53955">
    <property type="entry name" value="Lysozyme-like"/>
    <property type="match status" value="1"/>
</dbReference>
<feature type="compositionally biased region" description="Low complexity" evidence="16">
    <location>
        <begin position="1062"/>
        <end position="1086"/>
    </location>
</feature>
<feature type="domain" description="Glycosyl transferase family 51" evidence="19">
    <location>
        <begin position="174"/>
        <end position="337"/>
    </location>
</feature>
<dbReference type="InterPro" id="IPR012338">
    <property type="entry name" value="Beta-lactam/transpept-like"/>
</dbReference>
<dbReference type="UniPathway" id="UPA00219"/>
<dbReference type="InterPro" id="IPR001460">
    <property type="entry name" value="PCN-bd_Tpept"/>
</dbReference>
<evidence type="ECO:0000256" key="2">
    <source>
        <dbReference type="ARBA" id="ARBA00004401"/>
    </source>
</evidence>
<evidence type="ECO:0000256" key="5">
    <source>
        <dbReference type="ARBA" id="ARBA00022645"/>
    </source>
</evidence>
<evidence type="ECO:0000256" key="3">
    <source>
        <dbReference type="ARBA" id="ARBA00012448"/>
    </source>
</evidence>
<dbReference type="EC" id="2.4.99.28" evidence="14"/>
<evidence type="ECO:0000256" key="10">
    <source>
        <dbReference type="ARBA" id="ARBA00022968"/>
    </source>
</evidence>
<feature type="compositionally biased region" description="Basic and acidic residues" evidence="16">
    <location>
        <begin position="95"/>
        <end position="104"/>
    </location>
</feature>
<comment type="catalytic activity">
    <reaction evidence="15">
        <text>[GlcNAc-(1-&gt;4)-Mur2Ac(oyl-L-Ala-gamma-D-Glu-L-Lys-D-Ala-D-Ala)](n)-di-trans,octa-cis-undecaprenyl diphosphate + beta-D-GlcNAc-(1-&gt;4)-Mur2Ac(oyl-L-Ala-gamma-D-Glu-L-Lys-D-Ala-D-Ala)-di-trans,octa-cis-undecaprenyl diphosphate = [GlcNAc-(1-&gt;4)-Mur2Ac(oyl-L-Ala-gamma-D-Glu-L-Lys-D-Ala-D-Ala)](n+1)-di-trans,octa-cis-undecaprenyl diphosphate + di-trans,octa-cis-undecaprenyl diphosphate + H(+)</text>
        <dbReference type="Rhea" id="RHEA:23708"/>
        <dbReference type="Rhea" id="RHEA-COMP:9602"/>
        <dbReference type="Rhea" id="RHEA-COMP:9603"/>
        <dbReference type="ChEBI" id="CHEBI:15378"/>
        <dbReference type="ChEBI" id="CHEBI:58405"/>
        <dbReference type="ChEBI" id="CHEBI:60033"/>
        <dbReference type="ChEBI" id="CHEBI:78435"/>
        <dbReference type="EC" id="2.4.99.28"/>
    </reaction>
</comment>
<evidence type="ECO:0000256" key="1">
    <source>
        <dbReference type="ARBA" id="ARBA00002624"/>
    </source>
</evidence>
<evidence type="ECO:0000256" key="13">
    <source>
        <dbReference type="ARBA" id="ARBA00034000"/>
    </source>
</evidence>
<keyword evidence="21" id="KW-1185">Reference proteome</keyword>
<keyword evidence="5" id="KW-0121">Carboxypeptidase</keyword>
<dbReference type="EMBL" id="CP048649">
    <property type="protein sequence ID" value="QIB69848.1"/>
    <property type="molecule type" value="Genomic_DNA"/>
</dbReference>
<sequence>MSDEFNKKDGPNEDKLRKIDEFFNQFEERENNRSSNIEEFLSKFNEMERQEQADKVELESRRQTRMDRLNEKKSKKKDFSLARKAPASPPDEETDMKNNTDETNKKKKRRHRLNPKRFLIFLFSLGLIGCIIMGILTATIIADSPKINPNNIYSLLSESSTLYDDQGQVIDNLASFSAEGTRTNVEYDDLPQDLVDAFVSLEDKTFWKHHGFNFVRILGAVKDSLTTHKISGTSTITQQLARNLYLSETKSDRTLTRKIREAYYTILLEKHLTKEEILEAYLNTIYLGYNSYGVQAAAEAYFGKDVSDLDLLECASLATLPQAPDSYALIKKIYPENIANPNDKDILLKGDVFYYVYNNISDNRRELCLKFMEEQGKISSAEHSAALEENIKDHLKPNPTRGSDLSSYFADYVVEQVITALVEEQGKSEKDANQMIYTGGLQIYTTMNSDMQRIAETEFSKNSNFPKVANLKKDGSGNIVSDSGSILLYNYSNYLESDGSFLLKSGEYKKNTDGSLTLYKGKRLQFSRVEYQGTSDINLEYKNMYTLDDGVFYRIDGGVASIPAQYKTKDAEGNLVISSTLFKEMPKVFQDTSKGLIISSDYNTLGQKVVQPQSAMVISDPTDGSIKAMVGGRNITGRMLFNRAIKPRQPGSSIKPIAVYGPALQASADAVASGTTLKFSDSAGISKLFGNYFTAASVIDDSPLTIQGKQWPKNWYSGYRGLNTFRTSVEQSINVNAVRVFQQLGVQKSVTFLKKAGITTIEEAGAANDMNAAALALGGMTKGISPLEMSAAYGTFVNDGKYSAPMAFTKVTNNRGEVLIENAPKTTQIMDAGAAFIMRDILRSVVTKGIGSPAGFSGQPVAGKTGTTTDNYDAWFVGFTPQYSAAVWIGNDVNIELSQGSTAAAKLWSNIMSKVTASLPTGSYHAKPSNVISVTIDTISGKLPSALSSLDPRGTVRGEYFIKGTEPTSSDNVHTYVTVCADTGYLATPSCPSTRKVLGVQRPYSINPVVKDIVYEVPHTYCGIHNPDPSKYPISSSGQLNSNFNGVQAPSEEPNTNEEEPNNGSGTDGTTTPPTNGNSNGNNNSNGGNGNGNGNGNNSGNGNTDENGNSTIPDWLIPH</sequence>
<feature type="compositionally biased region" description="Gly residues" evidence="16">
    <location>
        <begin position="1087"/>
        <end position="1099"/>
    </location>
</feature>
<feature type="region of interest" description="Disordered" evidence="16">
    <location>
        <begin position="45"/>
        <end position="109"/>
    </location>
</feature>
<dbReference type="GO" id="GO:0008955">
    <property type="term" value="F:peptidoglycan glycosyltransferase activity"/>
    <property type="evidence" value="ECO:0007669"/>
    <property type="project" value="UniProtKB-EC"/>
</dbReference>
<feature type="transmembrane region" description="Helical" evidence="17">
    <location>
        <begin position="118"/>
        <end position="142"/>
    </location>
</feature>
<feature type="region of interest" description="Disordered" evidence="16">
    <location>
        <begin position="1032"/>
        <end position="1119"/>
    </location>
</feature>
<dbReference type="Proteomes" id="UP000466848">
    <property type="component" value="Chromosome"/>
</dbReference>
<dbReference type="GO" id="GO:0006508">
    <property type="term" value="P:proteolysis"/>
    <property type="evidence" value="ECO:0007669"/>
    <property type="project" value="UniProtKB-KW"/>
</dbReference>
<gene>
    <name evidence="20" type="ORF">Ami103574_11175</name>
</gene>
<keyword evidence="12" id="KW-0511">Multifunctional enzyme</keyword>
<evidence type="ECO:0000256" key="14">
    <source>
        <dbReference type="ARBA" id="ARBA00044770"/>
    </source>
</evidence>
<dbReference type="AlphaFoldDB" id="A0A858BXL4"/>
<keyword evidence="9" id="KW-0378">Hydrolase</keyword>
<dbReference type="GO" id="GO:0008658">
    <property type="term" value="F:penicillin binding"/>
    <property type="evidence" value="ECO:0007669"/>
    <property type="project" value="InterPro"/>
</dbReference>
<comment type="function">
    <text evidence="1">Cell wall formation. Synthesis of cross-linked peptidoglycan from the lipid intermediates. The enzyme has a penicillin-insensitive transglycosylase N-terminal domain (formation of linear glycan strands) and a penicillin-sensitive transpeptidase C-terminal domain (cross-linking of the peptide subunits).</text>
</comment>
<accession>A0A858BXL4</accession>
<comment type="subcellular location">
    <subcellularLocation>
        <location evidence="2">Cell membrane</location>
        <topology evidence="2">Single-pass type II membrane protein</topology>
    </subcellularLocation>
</comment>
<evidence type="ECO:0000256" key="4">
    <source>
        <dbReference type="ARBA" id="ARBA00018638"/>
    </source>
</evidence>
<dbReference type="Gene3D" id="1.10.3810.10">
    <property type="entry name" value="Biosynthetic peptidoglycan transglycosylase-like"/>
    <property type="match status" value="1"/>
</dbReference>